<dbReference type="PANTHER" id="PTHR47890:SF1">
    <property type="entry name" value="LD24308P"/>
    <property type="match status" value="1"/>
</dbReference>
<feature type="chain" id="PRO_5040483919" evidence="1">
    <location>
        <begin position="20"/>
        <end position="659"/>
    </location>
</feature>
<proteinExistence type="predicted"/>
<dbReference type="AlphaFoldDB" id="A0A9P9YFU2"/>
<keyword evidence="3" id="KW-1185">Reference proteome</keyword>
<dbReference type="EMBL" id="JAMKOV010000028">
    <property type="protein sequence ID" value="KAI8035940.1"/>
    <property type="molecule type" value="Genomic_DNA"/>
</dbReference>
<evidence type="ECO:0000256" key="1">
    <source>
        <dbReference type="SAM" id="SignalP"/>
    </source>
</evidence>
<dbReference type="PANTHER" id="PTHR47890">
    <property type="entry name" value="LD24308P"/>
    <property type="match status" value="1"/>
</dbReference>
<feature type="signal peptide" evidence="1">
    <location>
        <begin position="1"/>
        <end position="19"/>
    </location>
</feature>
<organism evidence="2 3">
    <name type="scientific">Drosophila gunungcola</name>
    <name type="common">fruit fly</name>
    <dbReference type="NCBI Taxonomy" id="103775"/>
    <lineage>
        <taxon>Eukaryota</taxon>
        <taxon>Metazoa</taxon>
        <taxon>Ecdysozoa</taxon>
        <taxon>Arthropoda</taxon>
        <taxon>Hexapoda</taxon>
        <taxon>Insecta</taxon>
        <taxon>Pterygota</taxon>
        <taxon>Neoptera</taxon>
        <taxon>Endopterygota</taxon>
        <taxon>Diptera</taxon>
        <taxon>Brachycera</taxon>
        <taxon>Muscomorpha</taxon>
        <taxon>Ephydroidea</taxon>
        <taxon>Drosophilidae</taxon>
        <taxon>Drosophila</taxon>
        <taxon>Sophophora</taxon>
    </lineage>
</organism>
<accession>A0A9P9YFU2</accession>
<comment type="caution">
    <text evidence="2">The sequence shown here is derived from an EMBL/GenBank/DDBJ whole genome shotgun (WGS) entry which is preliminary data.</text>
</comment>
<name>A0A9P9YFU2_9MUSC</name>
<keyword evidence="1" id="KW-0732">Signal</keyword>
<dbReference type="InterPro" id="IPR032062">
    <property type="entry name" value="DUF4803"/>
</dbReference>
<dbReference type="Pfam" id="PF16061">
    <property type="entry name" value="DUF4803"/>
    <property type="match status" value="1"/>
</dbReference>
<dbReference type="OrthoDB" id="6366357at2759"/>
<reference evidence="2" key="1">
    <citation type="journal article" date="2023" name="Genome Biol. Evol.">
        <title>Long-read-based Genome Assembly of Drosophila gunungcola Reveals Fewer Chemosensory Genes in Flower-breeding Species.</title>
        <authorList>
            <person name="Negi A."/>
            <person name="Liao B.Y."/>
            <person name="Yeh S.D."/>
        </authorList>
    </citation>
    <scope>NUCLEOTIDE SEQUENCE</scope>
    <source>
        <strain evidence="2">Sukarami</strain>
    </source>
</reference>
<gene>
    <name evidence="2" type="ORF">M5D96_011371</name>
</gene>
<dbReference type="PROSITE" id="PS51257">
    <property type="entry name" value="PROKAR_LIPOPROTEIN"/>
    <property type="match status" value="1"/>
</dbReference>
<dbReference type="Proteomes" id="UP001059596">
    <property type="component" value="Unassembled WGS sequence"/>
</dbReference>
<sequence length="659" mass="75553">MKLLLFWCAFSVLATAGCGGAVQETIDIIRVIQEVTEAILKSWELIDKLPAVAEVTAGALIYANQRRMIEKIEAVNGNIRDLEEQQARNTALTIETLLREMQDRSQLLHRLNQLKDLSKFIDLRYEQLKGYEQHKDSLEPTTLVKFAKWNVDPGSNSLSWLLQLLHDSLYSGDSMAPEQTRTHSLLWELSVSFETSPEQMCLARQSAQQFAFQLFTKAALTELKGYSMMEFSWMVLRQHGRGNFTEELLLMRESHQKRIQHAQQVLQKVLSKSSRLYWRCDPRKDGHVEGKTYDRVTRLLQGFVENEINLNQEQNCWSKCGDYHDSRSFGCYQPEEELCGQQPACKGRLYNCNFVESEMSICLSPNNSSRRYEHIAFNDEPGKECHSKVKQASSWSRWLIMRCHYCFCLCDEPGPLSDRYFNLRDSLSQFEQNMVVTGVRFVKVNRVFHLQLQQGELLPRGSINISSLQWQPVQAYNLSDVDIRDGYDFHTLSVDSRAIDLDEISANSTDQVVTGVRFRIFNKHLNLEVRFSYFNFSTGGLIEPQTKSYWLGDNKSHMEGDRKKLILKESDLPTASDLPSLPLSSDDQFMEFVSSSQQKDASQNTLPFVDVQEVVPHPPVPLAGLGIYHKGRPGYGGFFAPKVLTFDLTKIVEDALTQK</sequence>
<evidence type="ECO:0000313" key="3">
    <source>
        <dbReference type="Proteomes" id="UP001059596"/>
    </source>
</evidence>
<evidence type="ECO:0000313" key="2">
    <source>
        <dbReference type="EMBL" id="KAI8035940.1"/>
    </source>
</evidence>
<protein>
    <submittedName>
        <fullName evidence="2">Uncharacterized protein</fullName>
    </submittedName>
</protein>